<dbReference type="OrthoDB" id="350045at2157"/>
<protein>
    <submittedName>
        <fullName evidence="4">ABC transporter substrate-binding protein</fullName>
    </submittedName>
</protein>
<dbReference type="EMBL" id="REFZ01000002">
    <property type="protein sequence ID" value="RQH02439.1"/>
    <property type="molecule type" value="Genomic_DNA"/>
</dbReference>
<dbReference type="Gene3D" id="3.40.190.10">
    <property type="entry name" value="Periplasmic binding protein-like II"/>
    <property type="match status" value="2"/>
</dbReference>
<comment type="subcellular location">
    <subcellularLocation>
        <location evidence="1">Periplasm</location>
    </subcellularLocation>
</comment>
<dbReference type="Pfam" id="PF13379">
    <property type="entry name" value="NMT1_2"/>
    <property type="match status" value="1"/>
</dbReference>
<keyword evidence="5" id="KW-1185">Reference proteome</keyword>
<dbReference type="PANTHER" id="PTHR30024:SF47">
    <property type="entry name" value="TAURINE-BINDING PERIPLASMIC PROTEIN"/>
    <property type="match status" value="1"/>
</dbReference>
<name>A0A3N6MEU6_NATCH</name>
<evidence type="ECO:0000313" key="5">
    <source>
        <dbReference type="Proteomes" id="UP000281431"/>
    </source>
</evidence>
<dbReference type="SUPFAM" id="SSF53850">
    <property type="entry name" value="Periplasmic binding protein-like II"/>
    <property type="match status" value="1"/>
</dbReference>
<dbReference type="PROSITE" id="PS51257">
    <property type="entry name" value="PROKAR_LIPOPROTEIN"/>
    <property type="match status" value="1"/>
</dbReference>
<sequence>MPTRPESGAESGISRRAAIAASGVALTGGFAGCLDSNGNGNGTGNGNGNGTGNGNGDVPTITLGHGIAAEEPLWLMEIISDELDHWGEAYEAEFIPFSANDERLQAFQAGELQAGTAAAITTIFATESGLPMTVVANVSQSREETFTEEFLVTPDSDIDGLNAESLQDTRIGICAPRSSCDMWAQSAALQAGLEVGSDVEVVVTPFPSMPEAVNGGEVDTAMFPQPFHHTGINETGLEPVFDVIDATGFEHDLMELWFSTQFLENNGEVVELFLDDYATAVEQFNDDPESSLEMIAEAGYVETPTELYVDLPYYTYSVSPMTESLEEINSLAVEIGWLDEEVSIDHLWDLSYLPD</sequence>
<dbReference type="GO" id="GO:0042597">
    <property type="term" value="C:periplasmic space"/>
    <property type="evidence" value="ECO:0007669"/>
    <property type="project" value="UniProtKB-SubCell"/>
</dbReference>
<accession>A0A3N6MEU6</accession>
<comment type="similarity">
    <text evidence="2">Belongs to the bacterial solute-binding protein SsuA/TauA family.</text>
</comment>
<evidence type="ECO:0000256" key="3">
    <source>
        <dbReference type="ARBA" id="ARBA00022729"/>
    </source>
</evidence>
<dbReference type="Proteomes" id="UP000281431">
    <property type="component" value="Unassembled WGS sequence"/>
</dbReference>
<evidence type="ECO:0000256" key="2">
    <source>
        <dbReference type="ARBA" id="ARBA00010742"/>
    </source>
</evidence>
<reference evidence="4 5" key="1">
    <citation type="submission" date="2018-10" db="EMBL/GenBank/DDBJ databases">
        <title>Natrarchaeobius chitinivorans gen. nov., sp. nov., and Natrarchaeobius haloalkaliphilus sp. nov., alkaliphilic, chitin-utilizing haloarchaea from hypersaline alkaline lakes.</title>
        <authorList>
            <person name="Sorokin D.Y."/>
            <person name="Elcheninov A.G."/>
            <person name="Kostrikina N.A."/>
            <person name="Bale N.J."/>
            <person name="Sinninghe Damste J.S."/>
            <person name="Khijniak T.V."/>
            <person name="Kublanov I.V."/>
            <person name="Toshchakov S.V."/>
        </authorList>
    </citation>
    <scope>NUCLEOTIDE SEQUENCE [LARGE SCALE GENOMIC DNA]</scope>
    <source>
        <strain evidence="4 5">AArcht7</strain>
    </source>
</reference>
<keyword evidence="3" id="KW-0732">Signal</keyword>
<dbReference type="AlphaFoldDB" id="A0A3N6MEU6"/>
<dbReference type="PANTHER" id="PTHR30024">
    <property type="entry name" value="ALIPHATIC SULFONATES-BINDING PROTEIN-RELATED"/>
    <property type="match status" value="1"/>
</dbReference>
<organism evidence="4 5">
    <name type="scientific">Natrarchaeobius chitinivorans</name>
    <dbReference type="NCBI Taxonomy" id="1679083"/>
    <lineage>
        <taxon>Archaea</taxon>
        <taxon>Methanobacteriati</taxon>
        <taxon>Methanobacteriota</taxon>
        <taxon>Stenosarchaea group</taxon>
        <taxon>Halobacteria</taxon>
        <taxon>Halobacteriales</taxon>
        <taxon>Natrialbaceae</taxon>
        <taxon>Natrarchaeobius</taxon>
    </lineage>
</organism>
<evidence type="ECO:0000256" key="1">
    <source>
        <dbReference type="ARBA" id="ARBA00004418"/>
    </source>
</evidence>
<comment type="caution">
    <text evidence="4">The sequence shown here is derived from an EMBL/GenBank/DDBJ whole genome shotgun (WGS) entry which is preliminary data.</text>
</comment>
<gene>
    <name evidence="4" type="ORF">EA472_03825</name>
</gene>
<evidence type="ECO:0000313" key="4">
    <source>
        <dbReference type="EMBL" id="RQH02439.1"/>
    </source>
</evidence>
<proteinExistence type="inferred from homology"/>